<accession>A0ABP6WJ40</accession>
<reference evidence="2" key="1">
    <citation type="journal article" date="2019" name="Int. J. Syst. Evol. Microbiol.">
        <title>The Global Catalogue of Microorganisms (GCM) 10K type strain sequencing project: providing services to taxonomists for standard genome sequencing and annotation.</title>
        <authorList>
            <consortium name="The Broad Institute Genomics Platform"/>
            <consortium name="The Broad Institute Genome Sequencing Center for Infectious Disease"/>
            <person name="Wu L."/>
            <person name="Ma J."/>
        </authorList>
    </citation>
    <scope>NUCLEOTIDE SEQUENCE [LARGE SCALE GENOMIC DNA]</scope>
    <source>
        <strain evidence="2">JCM 16898</strain>
    </source>
</reference>
<sequence>MRQVFASEVGRAVLVCLLGCAVRALRHNGEAAAAQRGRPLAAHSPDGKS</sequence>
<protein>
    <recommendedName>
        <fullName evidence="3">Lipoprotein</fullName>
    </recommendedName>
</protein>
<dbReference type="Proteomes" id="UP001500689">
    <property type="component" value="Unassembled WGS sequence"/>
</dbReference>
<gene>
    <name evidence="1" type="ORF">GCM10022222_37970</name>
</gene>
<dbReference type="EMBL" id="BAAAZN010000007">
    <property type="protein sequence ID" value="GAA3550860.1"/>
    <property type="molecule type" value="Genomic_DNA"/>
</dbReference>
<comment type="caution">
    <text evidence="1">The sequence shown here is derived from an EMBL/GenBank/DDBJ whole genome shotgun (WGS) entry which is preliminary data.</text>
</comment>
<evidence type="ECO:0000313" key="1">
    <source>
        <dbReference type="EMBL" id="GAA3550860.1"/>
    </source>
</evidence>
<evidence type="ECO:0008006" key="3">
    <source>
        <dbReference type="Google" id="ProtNLM"/>
    </source>
</evidence>
<name>A0ABP6WJ40_9PSEU</name>
<proteinExistence type="predicted"/>
<organism evidence="1 2">
    <name type="scientific">Amycolatopsis ultiminotia</name>
    <dbReference type="NCBI Taxonomy" id="543629"/>
    <lineage>
        <taxon>Bacteria</taxon>
        <taxon>Bacillati</taxon>
        <taxon>Actinomycetota</taxon>
        <taxon>Actinomycetes</taxon>
        <taxon>Pseudonocardiales</taxon>
        <taxon>Pseudonocardiaceae</taxon>
        <taxon>Amycolatopsis</taxon>
    </lineage>
</organism>
<keyword evidence="2" id="KW-1185">Reference proteome</keyword>
<evidence type="ECO:0000313" key="2">
    <source>
        <dbReference type="Proteomes" id="UP001500689"/>
    </source>
</evidence>